<evidence type="ECO:0000313" key="2">
    <source>
        <dbReference type="Proteomes" id="UP000040576"/>
    </source>
</evidence>
<reference evidence="1 2" key="1">
    <citation type="submission" date="2014-07" db="EMBL/GenBank/DDBJ databases">
        <authorList>
            <person name="Wibberg Daniel"/>
        </authorList>
    </citation>
    <scope>NUCLEOTIDE SEQUENCE [LARGE SCALE GENOMIC DNA]</scope>
</reference>
<proteinExistence type="predicted"/>
<accession>A0A090IU96</accession>
<protein>
    <submittedName>
        <fullName evidence="1">Putative membrane protein</fullName>
    </submittedName>
</protein>
<dbReference type="AlphaFoldDB" id="A0A090IU96"/>
<keyword evidence="2" id="KW-1185">Reference proteome</keyword>
<name>A0A090IU96_9BACI</name>
<organism evidence="1 2">
    <name type="scientific">Caldibacillus thermoamylovorans</name>
    <dbReference type="NCBI Taxonomy" id="35841"/>
    <lineage>
        <taxon>Bacteria</taxon>
        <taxon>Bacillati</taxon>
        <taxon>Bacillota</taxon>
        <taxon>Bacilli</taxon>
        <taxon>Bacillales</taxon>
        <taxon>Bacillaceae</taxon>
        <taxon>Caldibacillus</taxon>
    </lineage>
</organism>
<evidence type="ECO:0000313" key="1">
    <source>
        <dbReference type="EMBL" id="CEE01646.1"/>
    </source>
</evidence>
<gene>
    <name evidence="1" type="ORF">BT1A1_1820</name>
</gene>
<sequence>MKKTLYKQKKKALNQTIKMIFTLLAMFAIDVEFGSGANVN</sequence>
<dbReference type="EMBL" id="CCRF01000052">
    <property type="protein sequence ID" value="CEE01646.1"/>
    <property type="molecule type" value="Genomic_DNA"/>
</dbReference>
<dbReference type="Proteomes" id="UP000040576">
    <property type="component" value="Unassembled WGS sequence"/>
</dbReference>